<comment type="similarity">
    <text evidence="1">Belongs to the AHA1 family.</text>
</comment>
<evidence type="ECO:0000259" key="2">
    <source>
        <dbReference type="Pfam" id="PF08327"/>
    </source>
</evidence>
<evidence type="ECO:0000256" key="1">
    <source>
        <dbReference type="ARBA" id="ARBA00006817"/>
    </source>
</evidence>
<comment type="caution">
    <text evidence="3">The sequence shown here is derived from an EMBL/GenBank/DDBJ whole genome shotgun (WGS) entry which is preliminary data.</text>
</comment>
<reference evidence="3" key="1">
    <citation type="journal article" date="2014" name="Int. J. Syst. Evol. Microbiol.">
        <title>Complete genome sequence of Corynebacterium casei LMG S-19264T (=DSM 44701T), isolated from a smear-ripened cheese.</title>
        <authorList>
            <consortium name="US DOE Joint Genome Institute (JGI-PGF)"/>
            <person name="Walter F."/>
            <person name="Albersmeier A."/>
            <person name="Kalinowski J."/>
            <person name="Ruckert C."/>
        </authorList>
    </citation>
    <scope>NUCLEOTIDE SEQUENCE</scope>
    <source>
        <strain evidence="3">CGMCC 1.15179</strain>
    </source>
</reference>
<dbReference type="EMBL" id="BMHQ01000003">
    <property type="protein sequence ID" value="GGE12847.1"/>
    <property type="molecule type" value="Genomic_DNA"/>
</dbReference>
<feature type="domain" description="Activator of Hsp90 ATPase homologue 1/2-like C-terminal" evidence="2">
    <location>
        <begin position="21"/>
        <end position="147"/>
    </location>
</feature>
<dbReference type="SUPFAM" id="SSF55961">
    <property type="entry name" value="Bet v1-like"/>
    <property type="match status" value="1"/>
</dbReference>
<dbReference type="Pfam" id="PF08327">
    <property type="entry name" value="AHSA1"/>
    <property type="match status" value="1"/>
</dbReference>
<evidence type="ECO:0000313" key="3">
    <source>
        <dbReference type="EMBL" id="GGE12847.1"/>
    </source>
</evidence>
<dbReference type="Gene3D" id="3.30.530.20">
    <property type="match status" value="1"/>
</dbReference>
<dbReference type="CDD" id="cd08894">
    <property type="entry name" value="SRPBCC_CalC_Aha1-like_1"/>
    <property type="match status" value="1"/>
</dbReference>
<dbReference type="Proteomes" id="UP000625210">
    <property type="component" value="Unassembled WGS sequence"/>
</dbReference>
<dbReference type="AlphaFoldDB" id="A0A8J2VI27"/>
<organism evidence="3 4">
    <name type="scientific">Marinithermofilum abyssi</name>
    <dbReference type="NCBI Taxonomy" id="1571185"/>
    <lineage>
        <taxon>Bacteria</taxon>
        <taxon>Bacillati</taxon>
        <taxon>Bacillota</taxon>
        <taxon>Bacilli</taxon>
        <taxon>Bacillales</taxon>
        <taxon>Thermoactinomycetaceae</taxon>
        <taxon>Marinithermofilum</taxon>
    </lineage>
</organism>
<evidence type="ECO:0000313" key="4">
    <source>
        <dbReference type="Proteomes" id="UP000625210"/>
    </source>
</evidence>
<proteinExistence type="inferred from homology"/>
<accession>A0A8J2VI27</accession>
<name>A0A8J2VI27_9BACL</name>
<gene>
    <name evidence="3" type="ORF">GCM10011571_12830</name>
</gene>
<dbReference type="InterPro" id="IPR013538">
    <property type="entry name" value="ASHA1/2-like_C"/>
</dbReference>
<dbReference type="RefSeq" id="WP_188647052.1">
    <property type="nucleotide sequence ID" value="NZ_BMHQ01000003.1"/>
</dbReference>
<protein>
    <submittedName>
        <fullName evidence="3">Activator of HSP90 ATPase</fullName>
    </submittedName>
</protein>
<reference evidence="3" key="2">
    <citation type="submission" date="2020-09" db="EMBL/GenBank/DDBJ databases">
        <authorList>
            <person name="Sun Q."/>
            <person name="Zhou Y."/>
        </authorList>
    </citation>
    <scope>NUCLEOTIDE SEQUENCE</scope>
    <source>
        <strain evidence="3">CGMCC 1.15179</strain>
    </source>
</reference>
<keyword evidence="4" id="KW-1185">Reference proteome</keyword>
<sequence length="152" mass="17505">MAENNSRNAGEYELVTTRIFDAPRDLVFKAWTSPVHLAQWWGPKGFTNTFQEFDLRPGGTWQFIMHGPDGVDYKNKSVFVEIVKPERIVFQHVSGPKFQVTATFEELDDKTRLTFRMLFESAAEFDKVKTYAVEGNEQTFDCLEAHLKTMSA</sequence>
<dbReference type="InterPro" id="IPR023393">
    <property type="entry name" value="START-like_dom_sf"/>
</dbReference>